<proteinExistence type="predicted"/>
<sequence>MRRYMHGGVNITGFQLIDLQSKHLADFMKDWGGADLGRTYPGVVPDKLTVVVLWICFVYWVESMKYWV</sequence>
<evidence type="ECO:0000313" key="2">
    <source>
        <dbReference type="Proteomes" id="UP000828390"/>
    </source>
</evidence>
<reference evidence="1" key="1">
    <citation type="journal article" date="2019" name="bioRxiv">
        <title>The Genome of the Zebra Mussel, Dreissena polymorpha: A Resource for Invasive Species Research.</title>
        <authorList>
            <person name="McCartney M.A."/>
            <person name="Auch B."/>
            <person name="Kono T."/>
            <person name="Mallez S."/>
            <person name="Zhang Y."/>
            <person name="Obille A."/>
            <person name="Becker A."/>
            <person name="Abrahante J.E."/>
            <person name="Garbe J."/>
            <person name="Badalamenti J.P."/>
            <person name="Herman A."/>
            <person name="Mangelson H."/>
            <person name="Liachko I."/>
            <person name="Sullivan S."/>
            <person name="Sone E.D."/>
            <person name="Koren S."/>
            <person name="Silverstein K.A.T."/>
            <person name="Beckman K.B."/>
            <person name="Gohl D.M."/>
        </authorList>
    </citation>
    <scope>NUCLEOTIDE SEQUENCE</scope>
    <source>
        <strain evidence="1">Duluth1</strain>
        <tissue evidence="1">Whole animal</tissue>
    </source>
</reference>
<organism evidence="1 2">
    <name type="scientific">Dreissena polymorpha</name>
    <name type="common">Zebra mussel</name>
    <name type="synonym">Mytilus polymorpha</name>
    <dbReference type="NCBI Taxonomy" id="45954"/>
    <lineage>
        <taxon>Eukaryota</taxon>
        <taxon>Metazoa</taxon>
        <taxon>Spiralia</taxon>
        <taxon>Lophotrochozoa</taxon>
        <taxon>Mollusca</taxon>
        <taxon>Bivalvia</taxon>
        <taxon>Autobranchia</taxon>
        <taxon>Heteroconchia</taxon>
        <taxon>Euheterodonta</taxon>
        <taxon>Imparidentia</taxon>
        <taxon>Neoheterodontei</taxon>
        <taxon>Myida</taxon>
        <taxon>Dreissenoidea</taxon>
        <taxon>Dreissenidae</taxon>
        <taxon>Dreissena</taxon>
    </lineage>
</organism>
<dbReference type="EMBL" id="JAIWYP010000013">
    <property type="protein sequence ID" value="KAH3717767.1"/>
    <property type="molecule type" value="Genomic_DNA"/>
</dbReference>
<dbReference type="AlphaFoldDB" id="A0A9D4HG58"/>
<gene>
    <name evidence="1" type="ORF">DPMN_060563</name>
</gene>
<evidence type="ECO:0000313" key="1">
    <source>
        <dbReference type="EMBL" id="KAH3717767.1"/>
    </source>
</evidence>
<accession>A0A9D4HG58</accession>
<comment type="caution">
    <text evidence="1">The sequence shown here is derived from an EMBL/GenBank/DDBJ whole genome shotgun (WGS) entry which is preliminary data.</text>
</comment>
<keyword evidence="2" id="KW-1185">Reference proteome</keyword>
<dbReference type="Proteomes" id="UP000828390">
    <property type="component" value="Unassembled WGS sequence"/>
</dbReference>
<name>A0A9D4HG58_DREPO</name>
<dbReference type="Gene3D" id="3.40.50.2300">
    <property type="match status" value="2"/>
</dbReference>
<reference evidence="1" key="2">
    <citation type="submission" date="2020-11" db="EMBL/GenBank/DDBJ databases">
        <authorList>
            <person name="McCartney M.A."/>
            <person name="Auch B."/>
            <person name="Kono T."/>
            <person name="Mallez S."/>
            <person name="Becker A."/>
            <person name="Gohl D.M."/>
            <person name="Silverstein K.A.T."/>
            <person name="Koren S."/>
            <person name="Bechman K.B."/>
            <person name="Herman A."/>
            <person name="Abrahante J.E."/>
            <person name="Garbe J."/>
        </authorList>
    </citation>
    <scope>NUCLEOTIDE SEQUENCE</scope>
    <source>
        <strain evidence="1">Duluth1</strain>
        <tissue evidence="1">Whole animal</tissue>
    </source>
</reference>
<protein>
    <submittedName>
        <fullName evidence="1">Uncharacterized protein</fullName>
    </submittedName>
</protein>